<dbReference type="RefSeq" id="WP_262400717.1">
    <property type="nucleotide sequence ID" value="NZ_JACRTB010000025.1"/>
</dbReference>
<reference evidence="10 11" key="1">
    <citation type="submission" date="2020-08" db="EMBL/GenBank/DDBJ databases">
        <title>Genome public.</title>
        <authorList>
            <person name="Liu C."/>
            <person name="Sun Q."/>
        </authorList>
    </citation>
    <scope>NUCLEOTIDE SEQUENCE [LARGE SCALE GENOMIC DNA]</scope>
    <source>
        <strain evidence="10 11">BX1</strain>
    </source>
</reference>
<name>A0ABR7NLI9_9FIRM</name>
<feature type="binding site" evidence="7">
    <location>
        <position position="222"/>
    </location>
    <ligand>
        <name>NADP(+)</name>
        <dbReference type="ChEBI" id="CHEBI:58349"/>
    </ligand>
</feature>
<dbReference type="Gene3D" id="3.40.50.10860">
    <property type="entry name" value="Leucine Dehydrogenase, chain A, domain 1"/>
    <property type="match status" value="1"/>
</dbReference>
<evidence type="ECO:0000256" key="7">
    <source>
        <dbReference type="HAMAP-Rule" id="MF_00222"/>
    </source>
</evidence>
<keyword evidence="4 7" id="KW-0521">NADP</keyword>
<evidence type="ECO:0000259" key="9">
    <source>
        <dbReference type="Pfam" id="PF18317"/>
    </source>
</evidence>
<dbReference type="SUPFAM" id="SSF53223">
    <property type="entry name" value="Aminoacid dehydrogenase-like, N-terminal domain"/>
    <property type="match status" value="1"/>
</dbReference>
<comment type="pathway">
    <text evidence="1 7">Metabolic intermediate biosynthesis; chorismate biosynthesis; chorismate from D-erythrose 4-phosphate and phosphoenolpyruvate: step 4/7.</text>
</comment>
<comment type="catalytic activity">
    <reaction evidence="7">
        <text>shikimate + NADP(+) = 3-dehydroshikimate + NADPH + H(+)</text>
        <dbReference type="Rhea" id="RHEA:17737"/>
        <dbReference type="ChEBI" id="CHEBI:15378"/>
        <dbReference type="ChEBI" id="CHEBI:16630"/>
        <dbReference type="ChEBI" id="CHEBI:36208"/>
        <dbReference type="ChEBI" id="CHEBI:57783"/>
        <dbReference type="ChEBI" id="CHEBI:58349"/>
        <dbReference type="EC" id="1.1.1.25"/>
    </reaction>
</comment>
<proteinExistence type="inferred from homology"/>
<feature type="active site" description="Proton acceptor" evidence="7">
    <location>
        <position position="70"/>
    </location>
</feature>
<accession>A0ABR7NLI9</accession>
<evidence type="ECO:0000256" key="1">
    <source>
        <dbReference type="ARBA" id="ARBA00004871"/>
    </source>
</evidence>
<dbReference type="Pfam" id="PF18317">
    <property type="entry name" value="SDH_C"/>
    <property type="match status" value="1"/>
</dbReference>
<keyword evidence="3 7" id="KW-0028">Amino-acid biosynthesis</keyword>
<evidence type="ECO:0000256" key="2">
    <source>
        <dbReference type="ARBA" id="ARBA00012962"/>
    </source>
</evidence>
<feature type="domain" description="Shikimate dehydrogenase substrate binding N-terminal" evidence="8">
    <location>
        <begin position="12"/>
        <end position="93"/>
    </location>
</feature>
<feature type="binding site" evidence="7">
    <location>
        <position position="91"/>
    </location>
    <ligand>
        <name>shikimate</name>
        <dbReference type="ChEBI" id="CHEBI:36208"/>
    </ligand>
</feature>
<organism evidence="10 11">
    <name type="scientific">Yanshouia hominis</name>
    <dbReference type="NCBI Taxonomy" id="2763673"/>
    <lineage>
        <taxon>Bacteria</taxon>
        <taxon>Bacillati</taxon>
        <taxon>Bacillota</taxon>
        <taxon>Clostridia</taxon>
        <taxon>Eubacteriales</taxon>
        <taxon>Oscillospiraceae</taxon>
        <taxon>Yanshouia</taxon>
    </lineage>
</organism>
<evidence type="ECO:0000313" key="11">
    <source>
        <dbReference type="Proteomes" id="UP000658131"/>
    </source>
</evidence>
<feature type="binding site" evidence="7">
    <location>
        <position position="252"/>
    </location>
    <ligand>
        <name>shikimate</name>
        <dbReference type="ChEBI" id="CHEBI:36208"/>
    </ligand>
</feature>
<dbReference type="InterPro" id="IPR011342">
    <property type="entry name" value="Shikimate_DH"/>
</dbReference>
<dbReference type="PANTHER" id="PTHR21089:SF1">
    <property type="entry name" value="BIFUNCTIONAL 3-DEHYDROQUINATE DEHYDRATASE_SHIKIMATE DEHYDROGENASE, CHLOROPLASTIC"/>
    <property type="match status" value="1"/>
</dbReference>
<comment type="caution">
    <text evidence="7">Lacks conserved residue(s) required for the propagation of feature annotation.</text>
</comment>
<dbReference type="Proteomes" id="UP000658131">
    <property type="component" value="Unassembled WGS sequence"/>
</dbReference>
<feature type="binding site" evidence="7">
    <location>
        <position position="66"/>
    </location>
    <ligand>
        <name>shikimate</name>
        <dbReference type="ChEBI" id="CHEBI:36208"/>
    </ligand>
</feature>
<keyword evidence="11" id="KW-1185">Reference proteome</keyword>
<dbReference type="EC" id="1.1.1.25" evidence="2 7"/>
<evidence type="ECO:0000259" key="8">
    <source>
        <dbReference type="Pfam" id="PF08501"/>
    </source>
</evidence>
<evidence type="ECO:0000256" key="4">
    <source>
        <dbReference type="ARBA" id="ARBA00022857"/>
    </source>
</evidence>
<feature type="domain" description="SDH C-terminal" evidence="9">
    <location>
        <begin position="245"/>
        <end position="275"/>
    </location>
</feature>
<protein>
    <recommendedName>
        <fullName evidence="2 7">Shikimate dehydrogenase (NADP(+))</fullName>
        <shortName evidence="7">SDH</shortName>
        <ecNumber evidence="2 7">1.1.1.25</ecNumber>
    </recommendedName>
</protein>
<keyword evidence="6 7" id="KW-0057">Aromatic amino acid biosynthesis</keyword>
<feature type="binding site" evidence="7">
    <location>
        <begin position="130"/>
        <end position="134"/>
    </location>
    <ligand>
        <name>NADP(+)</name>
        <dbReference type="ChEBI" id="CHEBI:58349"/>
    </ligand>
</feature>
<evidence type="ECO:0000313" key="10">
    <source>
        <dbReference type="EMBL" id="MBC8577254.1"/>
    </source>
</evidence>
<comment type="subunit">
    <text evidence="7">Homodimer.</text>
</comment>
<dbReference type="InterPro" id="IPR036291">
    <property type="entry name" value="NAD(P)-bd_dom_sf"/>
</dbReference>
<evidence type="ECO:0000256" key="3">
    <source>
        <dbReference type="ARBA" id="ARBA00022605"/>
    </source>
</evidence>
<comment type="similarity">
    <text evidence="7">Belongs to the shikimate dehydrogenase family.</text>
</comment>
<dbReference type="PANTHER" id="PTHR21089">
    <property type="entry name" value="SHIKIMATE DEHYDROGENASE"/>
    <property type="match status" value="1"/>
</dbReference>
<dbReference type="Pfam" id="PF08501">
    <property type="entry name" value="Shikimate_dh_N"/>
    <property type="match status" value="1"/>
</dbReference>
<evidence type="ECO:0000256" key="6">
    <source>
        <dbReference type="ARBA" id="ARBA00023141"/>
    </source>
</evidence>
<dbReference type="InterPro" id="IPR022893">
    <property type="entry name" value="Shikimate_DH_fam"/>
</dbReference>
<dbReference type="NCBIfam" id="TIGR00507">
    <property type="entry name" value="aroE"/>
    <property type="match status" value="1"/>
</dbReference>
<feature type="binding site" evidence="7">
    <location>
        <position position="106"/>
    </location>
    <ligand>
        <name>shikimate</name>
        <dbReference type="ChEBI" id="CHEBI:36208"/>
    </ligand>
</feature>
<dbReference type="HAMAP" id="MF_00222">
    <property type="entry name" value="Shikimate_DH_AroE"/>
    <property type="match status" value="1"/>
</dbReference>
<feature type="binding site" evidence="7">
    <location>
        <position position="245"/>
    </location>
    <ligand>
        <name>NADP(+)</name>
        <dbReference type="ChEBI" id="CHEBI:58349"/>
    </ligand>
</feature>
<dbReference type="GO" id="GO:0004764">
    <property type="term" value="F:shikimate 3-dehydrogenase (NADP+) activity"/>
    <property type="evidence" value="ECO:0007669"/>
    <property type="project" value="UniProtKB-EC"/>
</dbReference>
<feature type="binding site" evidence="7">
    <location>
        <position position="82"/>
    </location>
    <ligand>
        <name>NADP(+)</name>
        <dbReference type="ChEBI" id="CHEBI:58349"/>
    </ligand>
</feature>
<gene>
    <name evidence="7 10" type="primary">aroE</name>
    <name evidence="10" type="ORF">H8717_12655</name>
</gene>
<sequence length="288" mass="31061">MEDFYSVLLGHFGYPINHKPTRVMYEAGLRAMGLNWRYLLVNVRRESLPGAIAGLRAFEMRGANLTMPLKTEVIPYLDALDDSARLTGAVNTILNEEGKLTGYNTDGQGQYDAMMQAGVDPGGKRIVLLGAGGAARAIGVVNALHGAERIIVINRSRERGEAVAECIRAAGGSASFLRWEPGMALPGADIVVNATPVGLSPDTGRPDISYDSIHPGMVVSDAVMNPPRTPFLIEAERRGAKTVDGLSMLVCQGVYSVEIWTGRRPPARAMADALRRCFFNGMEGQKET</sequence>
<dbReference type="EMBL" id="JACRTB010000025">
    <property type="protein sequence ID" value="MBC8577254.1"/>
    <property type="molecule type" value="Genomic_DNA"/>
</dbReference>
<comment type="caution">
    <text evidence="10">The sequence shown here is derived from an EMBL/GenBank/DDBJ whole genome shotgun (WGS) entry which is preliminary data.</text>
</comment>
<dbReference type="SUPFAM" id="SSF51735">
    <property type="entry name" value="NAD(P)-binding Rossmann-fold domains"/>
    <property type="match status" value="1"/>
</dbReference>
<dbReference type="InterPro" id="IPR013708">
    <property type="entry name" value="Shikimate_DH-bd_N"/>
</dbReference>
<dbReference type="Gene3D" id="3.40.50.720">
    <property type="entry name" value="NAD(P)-binding Rossmann-like Domain"/>
    <property type="match status" value="1"/>
</dbReference>
<dbReference type="InterPro" id="IPR046346">
    <property type="entry name" value="Aminoacid_DH-like_N_sf"/>
</dbReference>
<comment type="function">
    <text evidence="7">Involved in the biosynthesis of the chorismate, which leads to the biosynthesis of aromatic amino acids. Catalyzes the reversible NADPH linked reduction of 3-dehydroshikimate (DHSA) to yield shikimate (SA).</text>
</comment>
<keyword evidence="5 7" id="KW-0560">Oxidoreductase</keyword>
<dbReference type="CDD" id="cd01065">
    <property type="entry name" value="NAD_bind_Shikimate_DH"/>
    <property type="match status" value="1"/>
</dbReference>
<dbReference type="InterPro" id="IPR041121">
    <property type="entry name" value="SDH_C"/>
</dbReference>
<evidence type="ECO:0000256" key="5">
    <source>
        <dbReference type="ARBA" id="ARBA00023002"/>
    </source>
</evidence>